<evidence type="ECO:0000313" key="3">
    <source>
        <dbReference type="Proteomes" id="UP000664859"/>
    </source>
</evidence>
<dbReference type="Proteomes" id="UP000664859">
    <property type="component" value="Unassembled WGS sequence"/>
</dbReference>
<keyword evidence="1" id="KW-0472">Membrane</keyword>
<organism evidence="2 3">
    <name type="scientific">Tribonema minus</name>
    <dbReference type="NCBI Taxonomy" id="303371"/>
    <lineage>
        <taxon>Eukaryota</taxon>
        <taxon>Sar</taxon>
        <taxon>Stramenopiles</taxon>
        <taxon>Ochrophyta</taxon>
        <taxon>PX clade</taxon>
        <taxon>Xanthophyceae</taxon>
        <taxon>Tribonematales</taxon>
        <taxon>Tribonemataceae</taxon>
        <taxon>Tribonema</taxon>
    </lineage>
</organism>
<evidence type="ECO:0000256" key="1">
    <source>
        <dbReference type="SAM" id="Phobius"/>
    </source>
</evidence>
<comment type="caution">
    <text evidence="2">The sequence shown here is derived from an EMBL/GenBank/DDBJ whole genome shotgun (WGS) entry which is preliminary data.</text>
</comment>
<feature type="non-terminal residue" evidence="2">
    <location>
        <position position="1"/>
    </location>
</feature>
<feature type="transmembrane region" description="Helical" evidence="1">
    <location>
        <begin position="33"/>
        <end position="51"/>
    </location>
</feature>
<keyword evidence="3" id="KW-1185">Reference proteome</keyword>
<evidence type="ECO:0000313" key="2">
    <source>
        <dbReference type="EMBL" id="KAG5190825.1"/>
    </source>
</evidence>
<accession>A0A836CLD1</accession>
<gene>
    <name evidence="2" type="ORF">JKP88DRAFT_151040</name>
</gene>
<feature type="transmembrane region" description="Helical" evidence="1">
    <location>
        <begin position="6"/>
        <end position="26"/>
    </location>
</feature>
<reference evidence="2" key="1">
    <citation type="submission" date="2021-02" db="EMBL/GenBank/DDBJ databases">
        <title>First Annotated Genome of the Yellow-green Alga Tribonema minus.</title>
        <authorList>
            <person name="Mahan K.M."/>
        </authorList>
    </citation>
    <scope>NUCLEOTIDE SEQUENCE</scope>
    <source>
        <strain evidence="2">UTEX B ZZ1240</strain>
    </source>
</reference>
<keyword evidence="1" id="KW-1133">Transmembrane helix</keyword>
<protein>
    <submittedName>
        <fullName evidence="2">Uncharacterized protein</fullName>
    </submittedName>
</protein>
<dbReference type="EMBL" id="JAFCMP010000027">
    <property type="protein sequence ID" value="KAG5190825.1"/>
    <property type="molecule type" value="Genomic_DNA"/>
</dbReference>
<feature type="non-terminal residue" evidence="2">
    <location>
        <position position="85"/>
    </location>
</feature>
<keyword evidence="1" id="KW-0812">Transmembrane</keyword>
<sequence>NELVSRLAVFFTFLFVATWPLFPVLIQWQPWPLRSAVAFVLLLSVLAWVLVVKSGSLFSAIVSSWLTLALTGLTCYEYTTSQMRM</sequence>
<dbReference type="AlphaFoldDB" id="A0A836CLD1"/>
<name>A0A836CLD1_9STRA</name>
<feature type="transmembrane region" description="Helical" evidence="1">
    <location>
        <begin position="57"/>
        <end position="76"/>
    </location>
</feature>
<proteinExistence type="predicted"/>